<evidence type="ECO:0000313" key="3">
    <source>
        <dbReference type="Proteomes" id="UP000521922"/>
    </source>
</evidence>
<feature type="domain" description="Knr4/Smi1-like" evidence="1">
    <location>
        <begin position="32"/>
        <end position="149"/>
    </location>
</feature>
<sequence>MEDTHDITSALQRLDAALTTGAPVLKSTLRPPATEQDLQALHEATAPWPLPPDLVAYLRWHDGQSDASSIAWWPTLNAGVLTPAQYMTRNYQDFCSDGFMGPWPRGWLPLTQGGHYSIALELTAERPAILIDVGVDGRRLIAPSLAAMFHATADLAEKHALTATSGGPAATPDDPGLWEDSTASSAAVQSVISLRYAGAWQDWRAVEDEHGVIHSQDGYRHYLDDPAFHRSVGWS</sequence>
<accession>A0A7Y9J3C4</accession>
<dbReference type="InterPro" id="IPR037883">
    <property type="entry name" value="Knr4/Smi1-like_sf"/>
</dbReference>
<comment type="caution">
    <text evidence="2">The sequence shown here is derived from an EMBL/GenBank/DDBJ whole genome shotgun (WGS) entry which is preliminary data.</text>
</comment>
<name>A0A7Y9J3C4_9ACTN</name>
<dbReference type="EMBL" id="JACCBB010000001">
    <property type="protein sequence ID" value="NYD24965.1"/>
    <property type="molecule type" value="Genomic_DNA"/>
</dbReference>
<dbReference type="RefSeq" id="WP_179755697.1">
    <property type="nucleotide sequence ID" value="NZ_BAAAGN010000015.1"/>
</dbReference>
<gene>
    <name evidence="2" type="ORF">BJ968_004505</name>
</gene>
<dbReference type="AlphaFoldDB" id="A0A7Y9J3C4"/>
<keyword evidence="3" id="KW-1185">Reference proteome</keyword>
<evidence type="ECO:0000259" key="1">
    <source>
        <dbReference type="Pfam" id="PF09346"/>
    </source>
</evidence>
<proteinExistence type="predicted"/>
<dbReference type="Proteomes" id="UP000521922">
    <property type="component" value="Unassembled WGS sequence"/>
</dbReference>
<dbReference type="Pfam" id="PF09346">
    <property type="entry name" value="SMI1_KNR4"/>
    <property type="match status" value="1"/>
</dbReference>
<dbReference type="InterPro" id="IPR018958">
    <property type="entry name" value="Knr4/Smi1-like_dom"/>
</dbReference>
<organism evidence="2 3">
    <name type="scientific">Kineococcus aurantiacus</name>
    <dbReference type="NCBI Taxonomy" id="37633"/>
    <lineage>
        <taxon>Bacteria</taxon>
        <taxon>Bacillati</taxon>
        <taxon>Actinomycetota</taxon>
        <taxon>Actinomycetes</taxon>
        <taxon>Kineosporiales</taxon>
        <taxon>Kineosporiaceae</taxon>
        <taxon>Kineococcus</taxon>
    </lineage>
</organism>
<evidence type="ECO:0000313" key="2">
    <source>
        <dbReference type="EMBL" id="NYD24965.1"/>
    </source>
</evidence>
<dbReference type="SUPFAM" id="SSF160631">
    <property type="entry name" value="SMI1/KNR4-like"/>
    <property type="match status" value="1"/>
</dbReference>
<reference evidence="2 3" key="1">
    <citation type="submission" date="2020-07" db="EMBL/GenBank/DDBJ databases">
        <title>Sequencing the genomes of 1000 actinobacteria strains.</title>
        <authorList>
            <person name="Klenk H.-P."/>
        </authorList>
    </citation>
    <scope>NUCLEOTIDE SEQUENCE [LARGE SCALE GENOMIC DNA]</scope>
    <source>
        <strain evidence="2 3">DSM 7487</strain>
    </source>
</reference>
<protein>
    <recommendedName>
        <fullName evidence="1">Knr4/Smi1-like domain-containing protein</fullName>
    </recommendedName>
</protein>